<protein>
    <submittedName>
        <fullName evidence="1">Uncharacterized protein</fullName>
    </submittedName>
</protein>
<dbReference type="Proteomes" id="UP000634134">
    <property type="component" value="Unassembled WGS sequence"/>
</dbReference>
<keyword evidence="2" id="KW-1185">Reference proteome</keyword>
<comment type="caution">
    <text evidence="1">The sequence shown here is derived from an EMBL/GenBank/DDBJ whole genome shotgun (WGS) entry which is preliminary data.</text>
</comment>
<proteinExistence type="predicted"/>
<dbReference type="EMBL" id="JACYGY010000001">
    <property type="protein sequence ID" value="MBE9461022.1"/>
    <property type="molecule type" value="Genomic_DNA"/>
</dbReference>
<dbReference type="RefSeq" id="WP_194119323.1">
    <property type="nucleotide sequence ID" value="NZ_JACYGY010000001.1"/>
</dbReference>
<reference evidence="2" key="1">
    <citation type="submission" date="2023-07" db="EMBL/GenBank/DDBJ databases">
        <title>Dyadobacter sp. nov 'subterranea' isolated from contaminted grondwater.</title>
        <authorList>
            <person name="Szabo I."/>
            <person name="Al-Omari J."/>
            <person name="Szerdahelyi S.G."/>
            <person name="Rado J."/>
        </authorList>
    </citation>
    <scope>NUCLEOTIDE SEQUENCE [LARGE SCALE GENOMIC DNA]</scope>
    <source>
        <strain evidence="2">UP-52</strain>
    </source>
</reference>
<evidence type="ECO:0000313" key="1">
    <source>
        <dbReference type="EMBL" id="MBE9461022.1"/>
    </source>
</evidence>
<organism evidence="1 2">
    <name type="scientific">Dyadobacter subterraneus</name>
    <dbReference type="NCBI Taxonomy" id="2773304"/>
    <lineage>
        <taxon>Bacteria</taxon>
        <taxon>Pseudomonadati</taxon>
        <taxon>Bacteroidota</taxon>
        <taxon>Cytophagia</taxon>
        <taxon>Cytophagales</taxon>
        <taxon>Spirosomataceae</taxon>
        <taxon>Dyadobacter</taxon>
    </lineage>
</organism>
<accession>A0ABR9W6C9</accession>
<evidence type="ECO:0000313" key="2">
    <source>
        <dbReference type="Proteomes" id="UP000634134"/>
    </source>
</evidence>
<name>A0ABR9W6C9_9BACT</name>
<sequence length="311" mass="34302">MGVEATGFRTKVNYIFPGATIYSYQRKHGGFSAGLAFRRNFVRDIPFRKDPTPPLLCEAPDLELMMGGRSIKGLVFSTLDSTKADSIQISWKSRSILDTTKSETFTARLHQLNGGMDNVIAQVVCQKETKMAWPAGYLNPVTGRPVEGQYYVTVQSQQISSCASCTSEASTTGFSVQKPERIIDSVDRCFRQCFLEVYAYKKVNVKRVKYGKSPTSCVGCICPIDTVSKTISQYHLLGTVKKDNCDASKLDLNTETSGIMIPKWATTVYTSVETIVAGDCAGIPQGRNKINYSAPVKKGKAGVFKRAYQKK</sequence>
<gene>
    <name evidence="1" type="ORF">IEE83_03920</name>
</gene>